<evidence type="ECO:0000313" key="1">
    <source>
        <dbReference type="EMBL" id="MFH6602275.1"/>
    </source>
</evidence>
<organism evidence="1 2">
    <name type="scientific">Meishania litoralis</name>
    <dbReference type="NCBI Taxonomy" id="3434685"/>
    <lineage>
        <taxon>Bacteria</taxon>
        <taxon>Pseudomonadati</taxon>
        <taxon>Bacteroidota</taxon>
        <taxon>Flavobacteriia</taxon>
        <taxon>Flavobacteriales</taxon>
        <taxon>Flavobacteriaceae</taxon>
        <taxon>Meishania</taxon>
    </lineage>
</organism>
<sequence>MNISLKNKKALIGGSSGGIGKAIAQQLAESGASVTLMARSQDKLKNIIDKLPTDHGQSHHYLVVDFTDFKAYKKIIARYFEENSVDILVNNTQGPSAGNALEKQTEDYQQAFELLFKTVVFTTELALKKMQQNHWGRIINVASVSVKEPLSYLALSNTIRAAVVTWAKSLATDVGKDQITVNSILTGYFDTDRIAQLNAKKAEQLGIPQNDVRAEMESKVPLQRIGDPKEYGYLVAFLASDKAAYITGTQIPIDGGLLKSL</sequence>
<dbReference type="Proteomes" id="UP001595191">
    <property type="component" value="Unassembled WGS sequence"/>
</dbReference>
<reference evidence="1" key="1">
    <citation type="submission" date="2024-09" db="EMBL/GenBank/DDBJ databases">
        <authorList>
            <person name="Liu J."/>
        </authorList>
    </citation>
    <scope>NUCLEOTIDE SEQUENCE</scope>
    <source>
        <strain evidence="1">NBU2967</strain>
    </source>
</reference>
<proteinExistence type="predicted"/>
<accession>A0ACC7LH25</accession>
<name>A0ACC7LH25_9FLAO</name>
<evidence type="ECO:0000313" key="2">
    <source>
        <dbReference type="Proteomes" id="UP001595191"/>
    </source>
</evidence>
<dbReference type="EMBL" id="JBHFPV010000001">
    <property type="protein sequence ID" value="MFH6602275.1"/>
    <property type="molecule type" value="Genomic_DNA"/>
</dbReference>
<keyword evidence="2" id="KW-1185">Reference proteome</keyword>
<comment type="caution">
    <text evidence="1">The sequence shown here is derived from an EMBL/GenBank/DDBJ whole genome shotgun (WGS) entry which is preliminary data.</text>
</comment>
<gene>
    <name evidence="1" type="ORF">ACEZ3G_02210</name>
</gene>
<protein>
    <submittedName>
        <fullName evidence="1">SDR family oxidoreductase</fullName>
    </submittedName>
</protein>